<evidence type="ECO:0000313" key="1">
    <source>
        <dbReference type="EMBL" id="RNE96341.1"/>
    </source>
</evidence>
<sequence length="183" mass="20677">MIDSLWLSVLLRCCAGIFMPRLPLVRCEGIFLLGTLRSVFCQFLRFLFIATIITFASAVRAWGRQHAPEWGQIRERGILAYADGLLRFLAALVRRETHFLWWLICEGGPPQLTLTQLAANGQHEAPSSTDNVARFFGLWDGNWFCARHTGRSLRRLPPPFHCRGAADWADDLRVTGTHTAVLA</sequence>
<name>A0A3R7MWD9_TRYRA</name>
<protein>
    <submittedName>
        <fullName evidence="1">Uncharacterized protein</fullName>
    </submittedName>
</protein>
<dbReference type="GeneID" id="40333777"/>
<dbReference type="Proteomes" id="UP000283634">
    <property type="component" value="Unassembled WGS sequence"/>
</dbReference>
<proteinExistence type="predicted"/>
<organism evidence="1 2">
    <name type="scientific">Trypanosoma rangeli</name>
    <dbReference type="NCBI Taxonomy" id="5698"/>
    <lineage>
        <taxon>Eukaryota</taxon>
        <taxon>Discoba</taxon>
        <taxon>Euglenozoa</taxon>
        <taxon>Kinetoplastea</taxon>
        <taxon>Metakinetoplastina</taxon>
        <taxon>Trypanosomatida</taxon>
        <taxon>Trypanosomatidae</taxon>
        <taxon>Trypanosoma</taxon>
        <taxon>Herpetosoma</taxon>
    </lineage>
</organism>
<dbReference type="EMBL" id="MKGL01000705">
    <property type="protein sequence ID" value="RNE96341.1"/>
    <property type="molecule type" value="Genomic_DNA"/>
</dbReference>
<keyword evidence="2" id="KW-1185">Reference proteome</keyword>
<accession>A0A3R7MWD9</accession>
<dbReference type="AlphaFoldDB" id="A0A3R7MWD9"/>
<gene>
    <name evidence="1" type="ORF">TraAM80_09844</name>
</gene>
<comment type="caution">
    <text evidence="1">The sequence shown here is derived from an EMBL/GenBank/DDBJ whole genome shotgun (WGS) entry which is preliminary data.</text>
</comment>
<evidence type="ECO:0000313" key="2">
    <source>
        <dbReference type="Proteomes" id="UP000283634"/>
    </source>
</evidence>
<dbReference type="RefSeq" id="XP_029233638.1">
    <property type="nucleotide sequence ID" value="XM_029386503.1"/>
</dbReference>
<reference evidence="1 2" key="1">
    <citation type="journal article" date="2018" name="BMC Genomics">
        <title>Genomic comparison of Trypanosoma conorhini and Trypanosoma rangeli to Trypanosoma cruzi strains of high and low virulence.</title>
        <authorList>
            <person name="Bradwell K.R."/>
            <person name="Koparde V.N."/>
            <person name="Matveyev A.V."/>
            <person name="Serrano M.G."/>
            <person name="Alves J.M."/>
            <person name="Parikh H."/>
            <person name="Huang B."/>
            <person name="Lee V."/>
            <person name="Espinosa-Alvarez O."/>
            <person name="Ortiz P.A."/>
            <person name="Costa-Martins A.G."/>
            <person name="Teixeira M.M."/>
            <person name="Buck G.A."/>
        </authorList>
    </citation>
    <scope>NUCLEOTIDE SEQUENCE [LARGE SCALE GENOMIC DNA]</scope>
    <source>
        <strain evidence="1 2">AM80</strain>
    </source>
</reference>